<dbReference type="Proteomes" id="UP000091820">
    <property type="component" value="Unassembled WGS sequence"/>
</dbReference>
<reference evidence="1" key="2">
    <citation type="submission" date="2020-05" db="UniProtKB">
        <authorList>
            <consortium name="EnsemblMetazoa"/>
        </authorList>
    </citation>
    <scope>IDENTIFICATION</scope>
    <source>
        <strain evidence="1">IAEA</strain>
    </source>
</reference>
<dbReference type="InterPro" id="IPR021109">
    <property type="entry name" value="Peptidase_aspartic_dom_sf"/>
</dbReference>
<name>A0A1A9WQ36_9MUSC</name>
<dbReference type="VEuPathDB" id="VectorBase:GBRI027771"/>
<proteinExistence type="predicted"/>
<dbReference type="SUPFAM" id="SSF50630">
    <property type="entry name" value="Acid proteases"/>
    <property type="match status" value="1"/>
</dbReference>
<dbReference type="AlphaFoldDB" id="A0A1A9WQ36"/>
<evidence type="ECO:0000313" key="1">
    <source>
        <dbReference type="EnsemblMetazoa" id="GBRI027771-PA"/>
    </source>
</evidence>
<dbReference type="Gene3D" id="2.40.70.10">
    <property type="entry name" value="Acid Proteases"/>
    <property type="match status" value="1"/>
</dbReference>
<organism evidence="1 2">
    <name type="scientific">Glossina brevipalpis</name>
    <dbReference type="NCBI Taxonomy" id="37001"/>
    <lineage>
        <taxon>Eukaryota</taxon>
        <taxon>Metazoa</taxon>
        <taxon>Ecdysozoa</taxon>
        <taxon>Arthropoda</taxon>
        <taxon>Hexapoda</taxon>
        <taxon>Insecta</taxon>
        <taxon>Pterygota</taxon>
        <taxon>Neoptera</taxon>
        <taxon>Endopterygota</taxon>
        <taxon>Diptera</taxon>
        <taxon>Brachycera</taxon>
        <taxon>Muscomorpha</taxon>
        <taxon>Hippoboscoidea</taxon>
        <taxon>Glossinidae</taxon>
        <taxon>Glossina</taxon>
    </lineage>
</organism>
<accession>A0A1A9WQ36</accession>
<protein>
    <submittedName>
        <fullName evidence="1">Uncharacterized protein</fullName>
    </submittedName>
</protein>
<reference evidence="2" key="1">
    <citation type="submission" date="2014-03" db="EMBL/GenBank/DDBJ databases">
        <authorList>
            <person name="Aksoy S."/>
            <person name="Warren W."/>
            <person name="Wilson R.K."/>
        </authorList>
    </citation>
    <scope>NUCLEOTIDE SEQUENCE [LARGE SCALE GENOMIC DNA]</scope>
    <source>
        <strain evidence="2">IAEA</strain>
    </source>
</reference>
<dbReference type="EnsemblMetazoa" id="GBRI027771-RA">
    <property type="protein sequence ID" value="GBRI027771-PA"/>
    <property type="gene ID" value="GBRI027771"/>
</dbReference>
<sequence length="205" mass="23367">MAELLSITERIHPLLQAYDAPSQYLFADLIKSRLKGKATEAIEINCQAQSWVEIKNVLVNNFDTGATQSIVNPGLGTPKWGKKSKPEIPKTLQNNIRTTTIYQVPLFAEIGNPHQKMELIECKFHDLYDGILGNDVLKKNGGVIDFRNDELIINDRHIPLLYNRKQLVKPTINVSSNQATNKKDYCDLFVTNIRKHTSKRALYYK</sequence>
<keyword evidence="2" id="KW-1185">Reference proteome</keyword>
<evidence type="ECO:0000313" key="2">
    <source>
        <dbReference type="Proteomes" id="UP000091820"/>
    </source>
</evidence>